<dbReference type="RefSeq" id="WP_243067119.1">
    <property type="nucleotide sequence ID" value="NZ_JAIVFK010000019.1"/>
</dbReference>
<sequence length="190" mass="20141">MIEAHDSTGAPPFFRPLAVESVGENGLRLDLEASEAECAALAAQDGLIAIRRLRVEADVTRRGRDRLLVRGRVGAIVTQSCVVSLEPFDSEIDEEFEVEFAPEAEAEAAYAQAMAAIEAAHDKAAALAAQPDPPDPIIGGRIDLGALAAEFLALGLDPYPRKPGVQFAPLIEDAGEEPSPFAALAKLKKE</sequence>
<reference evidence="1" key="1">
    <citation type="journal article" date="2022" name="ISME J.">
        <title>Identification of active gaseous-alkane degraders at natural gas seeps.</title>
        <authorList>
            <person name="Farhan Ul Haque M."/>
            <person name="Hernandez M."/>
            <person name="Crombie A.T."/>
            <person name="Murrell J.C."/>
        </authorList>
    </citation>
    <scope>NUCLEOTIDE SEQUENCE</scope>
    <source>
        <strain evidence="1">PC2</strain>
    </source>
</reference>
<name>A0ABS9Z685_9HYPH</name>
<evidence type="ECO:0000313" key="2">
    <source>
        <dbReference type="Proteomes" id="UP001139104"/>
    </source>
</evidence>
<accession>A0ABS9Z685</accession>
<keyword evidence="2" id="KW-1185">Reference proteome</keyword>
<dbReference type="EMBL" id="JAIVFP010000001">
    <property type="protein sequence ID" value="MCI4683153.1"/>
    <property type="molecule type" value="Genomic_DNA"/>
</dbReference>
<gene>
    <name evidence="1" type="ORF">K2U94_10295</name>
</gene>
<comment type="caution">
    <text evidence="1">The sequence shown here is derived from an EMBL/GenBank/DDBJ whole genome shotgun (WGS) entry which is preliminary data.</text>
</comment>
<dbReference type="Pfam" id="PF02620">
    <property type="entry name" value="YceD"/>
    <property type="match status" value="1"/>
</dbReference>
<proteinExistence type="predicted"/>
<evidence type="ECO:0000313" key="1">
    <source>
        <dbReference type="EMBL" id="MCI4683153.1"/>
    </source>
</evidence>
<protein>
    <submittedName>
        <fullName evidence="1">DUF177 domain-containing protein</fullName>
    </submittedName>
</protein>
<organism evidence="1 2">
    <name type="scientific">Candidatus Rhodoblastus alkanivorans</name>
    <dbReference type="NCBI Taxonomy" id="2954117"/>
    <lineage>
        <taxon>Bacteria</taxon>
        <taxon>Pseudomonadati</taxon>
        <taxon>Pseudomonadota</taxon>
        <taxon>Alphaproteobacteria</taxon>
        <taxon>Hyphomicrobiales</taxon>
        <taxon>Rhodoblastaceae</taxon>
        <taxon>Rhodoblastus</taxon>
    </lineage>
</organism>
<dbReference type="InterPro" id="IPR003772">
    <property type="entry name" value="YceD"/>
</dbReference>
<dbReference type="Proteomes" id="UP001139104">
    <property type="component" value="Unassembled WGS sequence"/>
</dbReference>